<evidence type="ECO:0000256" key="9">
    <source>
        <dbReference type="ARBA" id="ARBA00023136"/>
    </source>
</evidence>
<sequence>MTTTASQPSTEVELAIGGMTCASCAARIEKKLNRMDGVTATVNYATEKAKVSYGGGVSVQDLITTVEATGYTAEEPARDAPESRDEDDGLRPLRQRLVTAVTLAVPVVAMAMIPALQFEYWQWLSLTLAAPVVTYAAWPFHRAAFTNLRHGAATMDTLISVGTSAAFLWSLWALFLGTAGEPGMTHPFELTISRSDGAGNIYLEAAAGVTAFILAGRYFEARSKRKAGAALKALLELGAKDVTVLRANGTEQSLPVAELKVGDRFLVRPGEKIATDGTVVEGSSAVDASMLTGESVPVEVVPGDPVTGATINAGGRLVVEATRVGADTQLARMARLVEDAQNGKAAAQRLADRISAVFVPIVIALALGTLGFWLGNGVGMAAAFTAAVAVLIIACPCALGLATPTALMVGTGRGAQLGILIKGPEVLESTREVDTIVLDKTGTVTTGRMTLLTVHTTDHTDEAEVLRLAGALEHSSEHPIARAVADGALQKLGSLPAPEDFANVPGLGVQGVVEGHAVLVGRERLLEEWAMELPEDLRRAKSEAEACGRTAVTVAWDGEARAVLEVADAVKETSPEAIRRLRALGLTPILLTGDNRAVAHSVAREVGIAPEDVIAEVLPQDKAEVVKRLQGEGRSVAMVGDGVNDAAALAQADLGLAMGTGTDAAIEAGDLTLVRGDLRAAADAIRLSRRTLGTIRSNLFWAFAYNVAALPLAAAGLLNPMIAGAAMAFSSVFVVGNSLRLRSFRAAD</sequence>
<reference evidence="15" key="1">
    <citation type="submission" date="2024-07" db="EMBL/GenBank/DDBJ databases">
        <authorList>
            <person name="Yu S.T."/>
        </authorList>
    </citation>
    <scope>NUCLEOTIDE SEQUENCE</scope>
    <source>
        <strain evidence="15">R28</strain>
    </source>
</reference>
<dbReference type="InterPro" id="IPR008250">
    <property type="entry name" value="ATPase_P-typ_transduc_dom_A_sf"/>
</dbReference>
<keyword evidence="3 12" id="KW-0812">Transmembrane</keyword>
<dbReference type="SUPFAM" id="SSF81665">
    <property type="entry name" value="Calcium ATPase, transmembrane domain M"/>
    <property type="match status" value="1"/>
</dbReference>
<dbReference type="InterPro" id="IPR017969">
    <property type="entry name" value="Heavy-metal-associated_CS"/>
</dbReference>
<dbReference type="Pfam" id="PF00122">
    <property type="entry name" value="E1-E2_ATPase"/>
    <property type="match status" value="1"/>
</dbReference>
<dbReference type="SUPFAM" id="SSF55008">
    <property type="entry name" value="HMA, heavy metal-associated domain"/>
    <property type="match status" value="1"/>
</dbReference>
<feature type="transmembrane region" description="Helical" evidence="12">
    <location>
        <begin position="199"/>
        <end position="219"/>
    </location>
</feature>
<dbReference type="GO" id="GO:0055070">
    <property type="term" value="P:copper ion homeostasis"/>
    <property type="evidence" value="ECO:0007669"/>
    <property type="project" value="TreeGrafter"/>
</dbReference>
<dbReference type="PRINTS" id="PR00119">
    <property type="entry name" value="CATATPASE"/>
</dbReference>
<dbReference type="PANTHER" id="PTHR43520">
    <property type="entry name" value="ATP7, ISOFORM B"/>
    <property type="match status" value="1"/>
</dbReference>
<dbReference type="NCBIfam" id="TIGR01494">
    <property type="entry name" value="ATPase_P-type"/>
    <property type="match status" value="1"/>
</dbReference>
<dbReference type="InterPro" id="IPR044492">
    <property type="entry name" value="P_typ_ATPase_HD_dom"/>
</dbReference>
<dbReference type="FunFam" id="2.70.150.10:FF:000002">
    <property type="entry name" value="Copper-transporting ATPase 1, putative"/>
    <property type="match status" value="1"/>
</dbReference>
<organism evidence="15">
    <name type="scientific">Streptomyces sp. R28</name>
    <dbReference type="NCBI Taxonomy" id="3238628"/>
    <lineage>
        <taxon>Bacteria</taxon>
        <taxon>Bacillati</taxon>
        <taxon>Actinomycetota</taxon>
        <taxon>Actinomycetes</taxon>
        <taxon>Kitasatosporales</taxon>
        <taxon>Streptomycetaceae</taxon>
        <taxon>Streptomyces</taxon>
    </lineage>
</organism>
<dbReference type="PROSITE" id="PS50846">
    <property type="entry name" value="HMA_2"/>
    <property type="match status" value="1"/>
</dbReference>
<dbReference type="CDD" id="cd02094">
    <property type="entry name" value="P-type_ATPase_Cu-like"/>
    <property type="match status" value="1"/>
</dbReference>
<comment type="subcellular location">
    <subcellularLocation>
        <location evidence="1">Cell membrane</location>
        <topology evidence="1">Multi-pass membrane protein</topology>
    </subcellularLocation>
</comment>
<keyword evidence="6 12" id="KW-0067">ATP-binding</keyword>
<evidence type="ECO:0000256" key="8">
    <source>
        <dbReference type="ARBA" id="ARBA00022989"/>
    </source>
</evidence>
<keyword evidence="12" id="KW-1003">Cell membrane</keyword>
<evidence type="ECO:0000256" key="6">
    <source>
        <dbReference type="ARBA" id="ARBA00022840"/>
    </source>
</evidence>
<keyword evidence="5 12" id="KW-0547">Nucleotide-binding</keyword>
<evidence type="ECO:0000256" key="12">
    <source>
        <dbReference type="RuleBase" id="RU362081"/>
    </source>
</evidence>
<dbReference type="Gene3D" id="3.40.1110.10">
    <property type="entry name" value="Calcium-transporting ATPase, cytoplasmic domain N"/>
    <property type="match status" value="1"/>
</dbReference>
<dbReference type="InterPro" id="IPR023214">
    <property type="entry name" value="HAD_sf"/>
</dbReference>
<evidence type="ECO:0000256" key="2">
    <source>
        <dbReference type="ARBA" id="ARBA00006024"/>
    </source>
</evidence>
<keyword evidence="9 12" id="KW-0472">Membrane</keyword>
<dbReference type="InterPro" id="IPR001757">
    <property type="entry name" value="P_typ_ATPase"/>
</dbReference>
<dbReference type="CDD" id="cd00371">
    <property type="entry name" value="HMA"/>
    <property type="match status" value="1"/>
</dbReference>
<dbReference type="AlphaFoldDB" id="A0AB39PR11"/>
<dbReference type="SUPFAM" id="SSF81653">
    <property type="entry name" value="Calcium ATPase, transduction domain A"/>
    <property type="match status" value="1"/>
</dbReference>
<keyword evidence="7" id="KW-1278">Translocase</keyword>
<dbReference type="PROSITE" id="PS00154">
    <property type="entry name" value="ATPASE_E1_E2"/>
    <property type="match status" value="1"/>
</dbReference>
<dbReference type="InterPro" id="IPR036163">
    <property type="entry name" value="HMA_dom_sf"/>
</dbReference>
<comment type="catalytic activity">
    <reaction evidence="10">
        <text>ATP + H2O = ADP + phosphate + H(+)</text>
        <dbReference type="Rhea" id="RHEA:13065"/>
        <dbReference type="ChEBI" id="CHEBI:15377"/>
        <dbReference type="ChEBI" id="CHEBI:15378"/>
        <dbReference type="ChEBI" id="CHEBI:30616"/>
        <dbReference type="ChEBI" id="CHEBI:43474"/>
        <dbReference type="ChEBI" id="CHEBI:456216"/>
    </reaction>
</comment>
<dbReference type="Gene3D" id="3.30.70.100">
    <property type="match status" value="1"/>
</dbReference>
<name>A0AB39PR11_9ACTN</name>
<evidence type="ECO:0000256" key="10">
    <source>
        <dbReference type="ARBA" id="ARBA00049360"/>
    </source>
</evidence>
<evidence type="ECO:0000256" key="7">
    <source>
        <dbReference type="ARBA" id="ARBA00022967"/>
    </source>
</evidence>
<dbReference type="NCBIfam" id="TIGR01525">
    <property type="entry name" value="ATPase-IB_hvy"/>
    <property type="match status" value="1"/>
</dbReference>
<evidence type="ECO:0000256" key="5">
    <source>
        <dbReference type="ARBA" id="ARBA00022741"/>
    </source>
</evidence>
<dbReference type="FunFam" id="3.30.70.100:FF:000005">
    <property type="entry name" value="Copper-exporting P-type ATPase A"/>
    <property type="match status" value="1"/>
</dbReference>
<dbReference type="Gene3D" id="2.70.150.10">
    <property type="entry name" value="Calcium-transporting ATPase, cytoplasmic transduction domain A"/>
    <property type="match status" value="1"/>
</dbReference>
<dbReference type="InterPro" id="IPR023298">
    <property type="entry name" value="ATPase_P-typ_TM_dom_sf"/>
</dbReference>
<dbReference type="InterPro" id="IPR018303">
    <property type="entry name" value="ATPase_P-typ_P_site"/>
</dbReference>
<dbReference type="PROSITE" id="PS01047">
    <property type="entry name" value="HMA_1"/>
    <property type="match status" value="1"/>
</dbReference>
<evidence type="ECO:0000256" key="1">
    <source>
        <dbReference type="ARBA" id="ARBA00004651"/>
    </source>
</evidence>
<dbReference type="GO" id="GO:0043682">
    <property type="term" value="F:P-type divalent copper transporter activity"/>
    <property type="evidence" value="ECO:0007669"/>
    <property type="project" value="TreeGrafter"/>
</dbReference>
<feature type="transmembrane region" description="Helical" evidence="12">
    <location>
        <begin position="97"/>
        <end position="114"/>
    </location>
</feature>
<dbReference type="Pfam" id="PF00702">
    <property type="entry name" value="Hydrolase"/>
    <property type="match status" value="1"/>
</dbReference>
<gene>
    <name evidence="15" type="ORF">AB5J49_03755</name>
</gene>
<dbReference type="NCBIfam" id="TIGR01511">
    <property type="entry name" value="ATPase-IB1_Cu"/>
    <property type="match status" value="1"/>
</dbReference>
<dbReference type="GO" id="GO:0016887">
    <property type="term" value="F:ATP hydrolysis activity"/>
    <property type="evidence" value="ECO:0007669"/>
    <property type="project" value="InterPro"/>
</dbReference>
<feature type="region of interest" description="Disordered" evidence="13">
    <location>
        <begin position="70"/>
        <end position="90"/>
    </location>
</feature>
<dbReference type="PRINTS" id="PR00943">
    <property type="entry name" value="CUATPASE"/>
</dbReference>
<dbReference type="GO" id="GO:0005886">
    <property type="term" value="C:plasma membrane"/>
    <property type="evidence" value="ECO:0007669"/>
    <property type="project" value="UniProtKB-SubCell"/>
</dbReference>
<dbReference type="PANTHER" id="PTHR43520:SF8">
    <property type="entry name" value="P-TYPE CU(+) TRANSPORTER"/>
    <property type="match status" value="1"/>
</dbReference>
<evidence type="ECO:0000256" key="3">
    <source>
        <dbReference type="ARBA" id="ARBA00022692"/>
    </source>
</evidence>
<dbReference type="GO" id="GO:0005507">
    <property type="term" value="F:copper ion binding"/>
    <property type="evidence" value="ECO:0007669"/>
    <property type="project" value="TreeGrafter"/>
</dbReference>
<evidence type="ECO:0000259" key="14">
    <source>
        <dbReference type="PROSITE" id="PS50846"/>
    </source>
</evidence>
<accession>A0AB39PR11</accession>
<protein>
    <recommendedName>
        <fullName evidence="11">Cation-transporting P-type ATPase B</fullName>
    </recommendedName>
</protein>
<dbReference type="InterPro" id="IPR036412">
    <property type="entry name" value="HAD-like_sf"/>
</dbReference>
<dbReference type="RefSeq" id="WP_369167033.1">
    <property type="nucleotide sequence ID" value="NZ_CP163439.1"/>
</dbReference>
<dbReference type="SUPFAM" id="SSF56784">
    <property type="entry name" value="HAD-like"/>
    <property type="match status" value="1"/>
</dbReference>
<evidence type="ECO:0000256" key="4">
    <source>
        <dbReference type="ARBA" id="ARBA00022723"/>
    </source>
</evidence>
<dbReference type="EMBL" id="CP163439">
    <property type="protein sequence ID" value="XDQ32531.1"/>
    <property type="molecule type" value="Genomic_DNA"/>
</dbReference>
<feature type="transmembrane region" description="Helical" evidence="12">
    <location>
        <begin position="380"/>
        <end position="403"/>
    </location>
</feature>
<keyword evidence="8 12" id="KW-1133">Transmembrane helix</keyword>
<feature type="domain" description="HMA" evidence="14">
    <location>
        <begin position="10"/>
        <end position="74"/>
    </location>
</feature>
<evidence type="ECO:0000313" key="15">
    <source>
        <dbReference type="EMBL" id="XDQ32531.1"/>
    </source>
</evidence>
<dbReference type="InterPro" id="IPR059000">
    <property type="entry name" value="ATPase_P-type_domA"/>
</dbReference>
<comment type="similarity">
    <text evidence="2 12">Belongs to the cation transport ATPase (P-type) (TC 3.A.3) family. Type IB subfamily.</text>
</comment>
<evidence type="ECO:0000256" key="11">
    <source>
        <dbReference type="ARBA" id="ARBA00074171"/>
    </source>
</evidence>
<dbReference type="InterPro" id="IPR023299">
    <property type="entry name" value="ATPase_P-typ_cyto_dom_N"/>
</dbReference>
<feature type="transmembrane region" description="Helical" evidence="12">
    <location>
        <begin position="354"/>
        <end position="374"/>
    </location>
</feature>
<feature type="transmembrane region" description="Helical" evidence="12">
    <location>
        <begin position="158"/>
        <end position="179"/>
    </location>
</feature>
<feature type="transmembrane region" description="Helical" evidence="12">
    <location>
        <begin position="721"/>
        <end position="739"/>
    </location>
</feature>
<proteinExistence type="inferred from homology"/>
<keyword evidence="4 12" id="KW-0479">Metal-binding</keyword>
<feature type="transmembrane region" description="Helical" evidence="12">
    <location>
        <begin position="698"/>
        <end position="715"/>
    </location>
</feature>
<feature type="transmembrane region" description="Helical" evidence="12">
    <location>
        <begin position="120"/>
        <end position="138"/>
    </location>
</feature>
<evidence type="ECO:0000256" key="13">
    <source>
        <dbReference type="SAM" id="MobiDB-lite"/>
    </source>
</evidence>
<dbReference type="InterPro" id="IPR006121">
    <property type="entry name" value="HMA_dom"/>
</dbReference>
<dbReference type="Pfam" id="PF00403">
    <property type="entry name" value="HMA"/>
    <property type="match status" value="1"/>
</dbReference>
<dbReference type="SFLD" id="SFLDS00003">
    <property type="entry name" value="Haloacid_Dehalogenase"/>
    <property type="match status" value="1"/>
</dbReference>
<dbReference type="SFLD" id="SFLDF00027">
    <property type="entry name" value="p-type_atpase"/>
    <property type="match status" value="1"/>
</dbReference>
<dbReference type="SFLD" id="SFLDG00002">
    <property type="entry name" value="C1.7:_P-type_atpase_like"/>
    <property type="match status" value="1"/>
</dbReference>
<dbReference type="GO" id="GO:0005524">
    <property type="term" value="F:ATP binding"/>
    <property type="evidence" value="ECO:0007669"/>
    <property type="project" value="UniProtKB-UniRule"/>
</dbReference>
<dbReference type="InterPro" id="IPR027256">
    <property type="entry name" value="P-typ_ATPase_IB"/>
</dbReference>
<dbReference type="Gene3D" id="3.40.50.1000">
    <property type="entry name" value="HAD superfamily/HAD-like"/>
    <property type="match status" value="1"/>
</dbReference>